<feature type="domain" description="PRTase-CE" evidence="2">
    <location>
        <begin position="80"/>
        <end position="233"/>
    </location>
</feature>
<dbReference type="PANTHER" id="PTHR47505">
    <property type="entry name" value="DNA UTILIZATION PROTEIN YHGH"/>
    <property type="match status" value="1"/>
</dbReference>
<dbReference type="Gene3D" id="3.40.50.2020">
    <property type="match status" value="1"/>
</dbReference>
<dbReference type="Pfam" id="PF24390">
    <property type="entry name" value="PRTase-CE"/>
    <property type="match status" value="1"/>
</dbReference>
<dbReference type="OrthoDB" id="9779910at2"/>
<dbReference type="EMBL" id="LFQU01000014">
    <property type="protein sequence ID" value="KOO68352.1"/>
    <property type="molecule type" value="Genomic_DNA"/>
</dbReference>
<evidence type="ECO:0000256" key="1">
    <source>
        <dbReference type="ARBA" id="ARBA00008007"/>
    </source>
</evidence>
<dbReference type="RefSeq" id="WP_053398451.1">
    <property type="nucleotide sequence ID" value="NZ_LFQU01000014.1"/>
</dbReference>
<gene>
    <name evidence="3" type="ORF">ACU52_08245</name>
</gene>
<dbReference type="AlphaFoldDB" id="A0A8E1R112"/>
<reference evidence="3 4" key="1">
    <citation type="submission" date="2015-06" db="EMBL/GenBank/DDBJ databases">
        <title>Prevotella sp. 109, sp. nov., a novel member of the family Prevotellaceae isolated from human faeces.</title>
        <authorList>
            <person name="Shkoporov A.N."/>
            <person name="Chaplin A.V."/>
            <person name="Kafarskaia L.I."/>
            <person name="Efimov B.A."/>
        </authorList>
    </citation>
    <scope>NUCLEOTIDE SEQUENCE [LARGE SCALE GENOMIC DNA]</scope>
    <source>
        <strain evidence="3 4">109</strain>
    </source>
</reference>
<organism evidence="3 4">
    <name type="scientific">Xylanibacter rarus</name>
    <dbReference type="NCBI Taxonomy" id="1676614"/>
    <lineage>
        <taxon>Bacteria</taxon>
        <taxon>Pseudomonadati</taxon>
        <taxon>Bacteroidota</taxon>
        <taxon>Bacteroidia</taxon>
        <taxon>Bacteroidales</taxon>
        <taxon>Prevotellaceae</taxon>
        <taxon>Xylanibacter</taxon>
    </lineage>
</organism>
<keyword evidence="4" id="KW-1185">Reference proteome</keyword>
<evidence type="ECO:0000313" key="4">
    <source>
        <dbReference type="Proteomes" id="UP000036951"/>
    </source>
</evidence>
<accession>A0A8E1R112</accession>
<comment type="similarity">
    <text evidence="1">Belongs to the ComF/GntX family.</text>
</comment>
<evidence type="ECO:0000259" key="2">
    <source>
        <dbReference type="Pfam" id="PF24390"/>
    </source>
</evidence>
<dbReference type="Proteomes" id="UP000036951">
    <property type="component" value="Unassembled WGS sequence"/>
</dbReference>
<dbReference type="InterPro" id="IPR051910">
    <property type="entry name" value="ComF/GntX_DNA_util-trans"/>
</dbReference>
<comment type="caution">
    <text evidence="3">The sequence shown here is derived from an EMBL/GenBank/DDBJ whole genome shotgun (WGS) entry which is preliminary data.</text>
</comment>
<protein>
    <submittedName>
        <fullName evidence="3">Competence protein ComF</fullName>
    </submittedName>
</protein>
<dbReference type="SUPFAM" id="SSF53271">
    <property type="entry name" value="PRTase-like"/>
    <property type="match status" value="1"/>
</dbReference>
<dbReference type="InterPro" id="IPR029057">
    <property type="entry name" value="PRTase-like"/>
</dbReference>
<sequence length="235" mass="27091">MSIFIEYIVRLLNFIAPKQCVVCGKRLTISEDVICAVCNLHMPRTLFSKNPYENKMAKLFWGQIKIEKAAALFFYEPHSEMSRIILSLKYFNHPETGELMGRMLAEEIRQDGFFDGIDLIIPIPLTKKRQRERGYNQSMEIARGINEITKIKIVGNAVKRKSFKQSQTKMNRWQRQDNVKDVFSIDKEHDLDGKHILLIDDVVTSGSTIISCAQKISAHYNNIKFSVLSLGFTKN</sequence>
<dbReference type="CDD" id="cd06223">
    <property type="entry name" value="PRTases_typeI"/>
    <property type="match status" value="1"/>
</dbReference>
<dbReference type="InterPro" id="IPR000836">
    <property type="entry name" value="PRTase_dom"/>
</dbReference>
<dbReference type="PANTHER" id="PTHR47505:SF1">
    <property type="entry name" value="DNA UTILIZATION PROTEIN YHGH"/>
    <property type="match status" value="1"/>
</dbReference>
<dbReference type="InterPro" id="IPR056920">
    <property type="entry name" value="PRTase-CE"/>
</dbReference>
<proteinExistence type="inferred from homology"/>
<name>A0A8E1R112_9BACT</name>
<evidence type="ECO:0000313" key="3">
    <source>
        <dbReference type="EMBL" id="KOO68352.1"/>
    </source>
</evidence>